<evidence type="ECO:0000313" key="11">
    <source>
        <dbReference type="Proteomes" id="UP000199537"/>
    </source>
</evidence>
<feature type="domain" description="Alpha-L-arabinofuranosidase C-terminal" evidence="9">
    <location>
        <begin position="319"/>
        <end position="510"/>
    </location>
</feature>
<gene>
    <name evidence="10" type="ORF">SAMN05660895_0120</name>
</gene>
<evidence type="ECO:0000256" key="7">
    <source>
        <dbReference type="ARBA" id="ARBA00023295"/>
    </source>
</evidence>
<dbReference type="Pfam" id="PF22848">
    <property type="entry name" value="ASD1_dom"/>
    <property type="match status" value="1"/>
</dbReference>
<reference evidence="11" key="1">
    <citation type="submission" date="2016-10" db="EMBL/GenBank/DDBJ databases">
        <authorList>
            <person name="Varghese N."/>
            <person name="Submissions S."/>
        </authorList>
    </citation>
    <scope>NUCLEOTIDE SEQUENCE [LARGE SCALE GENOMIC DNA]</scope>
    <source>
        <strain evidence="11">DSM 14807</strain>
    </source>
</reference>
<comment type="similarity">
    <text evidence="2">Belongs to the glycosyl hydrolase 51 family.</text>
</comment>
<dbReference type="SUPFAM" id="SSF51445">
    <property type="entry name" value="(Trans)glycosidases"/>
    <property type="match status" value="1"/>
</dbReference>
<dbReference type="SUPFAM" id="SSF51011">
    <property type="entry name" value="Glycosyl hydrolase domain"/>
    <property type="match status" value="1"/>
</dbReference>
<sequence>MIKHFSLLSFMLLALGLHIQAQPQATVLVNDAQAHQTISRYIYGMFSEHLGRDIYDGIWVGKNSSIPNKDGIRLDVVEALRRIHVPVMRWPGGCFADEYHWKDGVGDPAQRPKTINTNWGGVTETNAFGTHEFMEFCRLVGCDPYIAGNVGSGTVQEMSEWVEYLNSNQESSITEWRKRNGQDSAWKVPFWGVGNESWGCGGNMTPEYYADLYRRYASFCKNYPGAPLKKIASGPNGHDLHWMEVLLQDIPHWMMWGISLHYYTVPTGNWSHKGSATDFGEDQYFSTLKRGLYMDQILNDQEALMNRYDPQKRLALVVDEWGVWTDVEPGTNPAFLYQQNSLRDALLAASTLNIFNQHCDRVRMANLAQTVNVLQSVILTHGPQMVLTPTYWVFDLYKVHQDARLVPLQLQTPDYVFGDDSLPAINASASIDSTGAMHISLVNIDPHQAITVKLEFPGSASWKFSGGQLLTSAHVNDCNTFEHPDLIHPTSFSGVRQSGNVWTVQMPAKSVVVLTLKK</sequence>
<dbReference type="InterPro" id="IPR013780">
    <property type="entry name" value="Glyco_hydro_b"/>
</dbReference>
<dbReference type="InterPro" id="IPR010720">
    <property type="entry name" value="Alpha-L-AF_C"/>
</dbReference>
<feature type="chain" id="PRO_5011550746" description="non-reducing end alpha-L-arabinofuranosidase" evidence="8">
    <location>
        <begin position="22"/>
        <end position="518"/>
    </location>
</feature>
<dbReference type="OrthoDB" id="9758333at2"/>
<dbReference type="Gene3D" id="3.20.20.80">
    <property type="entry name" value="Glycosidases"/>
    <property type="match status" value="1"/>
</dbReference>
<comment type="catalytic activity">
    <reaction evidence="1">
        <text>Hydrolysis of terminal non-reducing alpha-L-arabinofuranoside residues in alpha-L-arabinosides.</text>
        <dbReference type="EC" id="3.2.1.55"/>
    </reaction>
</comment>
<dbReference type="GO" id="GO:0046373">
    <property type="term" value="P:L-arabinose metabolic process"/>
    <property type="evidence" value="ECO:0007669"/>
    <property type="project" value="InterPro"/>
</dbReference>
<evidence type="ECO:0000256" key="6">
    <source>
        <dbReference type="ARBA" id="ARBA00023277"/>
    </source>
</evidence>
<evidence type="ECO:0000256" key="4">
    <source>
        <dbReference type="ARBA" id="ARBA00012670"/>
    </source>
</evidence>
<dbReference type="PANTHER" id="PTHR43576">
    <property type="entry name" value="ALPHA-L-ARABINOFURANOSIDASE C-RELATED"/>
    <property type="match status" value="1"/>
</dbReference>
<evidence type="ECO:0000256" key="5">
    <source>
        <dbReference type="ARBA" id="ARBA00022801"/>
    </source>
</evidence>
<keyword evidence="5" id="KW-0378">Hydrolase</keyword>
<proteinExistence type="inferred from homology"/>
<evidence type="ECO:0000313" key="10">
    <source>
        <dbReference type="EMBL" id="SFV27474.1"/>
    </source>
</evidence>
<dbReference type="InterPro" id="IPR017853">
    <property type="entry name" value="GH"/>
</dbReference>
<keyword evidence="6" id="KW-0119">Carbohydrate metabolism</keyword>
<comment type="subunit">
    <text evidence="3">Homohexamer; trimer of dimers.</text>
</comment>
<keyword evidence="11" id="KW-1185">Reference proteome</keyword>
<dbReference type="PANTHER" id="PTHR43576:SF2">
    <property type="entry name" value="INTRACELLULAR EXO-ALPHA-L-ARABINOFURANOSIDASE 2"/>
    <property type="match status" value="1"/>
</dbReference>
<dbReference type="AlphaFoldDB" id="A0A1I7MYK8"/>
<dbReference type="Gene3D" id="2.60.40.1180">
    <property type="entry name" value="Golgi alpha-mannosidase II"/>
    <property type="match status" value="1"/>
</dbReference>
<accession>A0A1I7MYK8</accession>
<dbReference type="Proteomes" id="UP000199537">
    <property type="component" value="Unassembled WGS sequence"/>
</dbReference>
<evidence type="ECO:0000256" key="8">
    <source>
        <dbReference type="SAM" id="SignalP"/>
    </source>
</evidence>
<keyword evidence="7" id="KW-0326">Glycosidase</keyword>
<feature type="signal peptide" evidence="8">
    <location>
        <begin position="1"/>
        <end position="21"/>
    </location>
</feature>
<dbReference type="EMBL" id="FPCJ01000001">
    <property type="protein sequence ID" value="SFV27474.1"/>
    <property type="molecule type" value="Genomic_DNA"/>
</dbReference>
<evidence type="ECO:0000256" key="3">
    <source>
        <dbReference type="ARBA" id="ARBA00011165"/>
    </source>
</evidence>
<keyword evidence="8" id="KW-0732">Signal</keyword>
<dbReference type="SMART" id="SM00813">
    <property type="entry name" value="Alpha-L-AF_C"/>
    <property type="match status" value="1"/>
</dbReference>
<evidence type="ECO:0000259" key="9">
    <source>
        <dbReference type="SMART" id="SM00813"/>
    </source>
</evidence>
<protein>
    <recommendedName>
        <fullName evidence="4">non-reducing end alpha-L-arabinofuranosidase</fullName>
        <ecNumber evidence="4">3.2.1.55</ecNumber>
    </recommendedName>
</protein>
<dbReference type="RefSeq" id="WP_092456258.1">
    <property type="nucleotide sequence ID" value="NZ_FPCJ01000001.1"/>
</dbReference>
<evidence type="ECO:0000256" key="1">
    <source>
        <dbReference type="ARBA" id="ARBA00001462"/>
    </source>
</evidence>
<name>A0A1I7MYK8_9BACT</name>
<dbReference type="GO" id="GO:0000272">
    <property type="term" value="P:polysaccharide catabolic process"/>
    <property type="evidence" value="ECO:0007669"/>
    <property type="project" value="TreeGrafter"/>
</dbReference>
<dbReference type="EC" id="3.2.1.55" evidence="4"/>
<organism evidence="10 11">
    <name type="scientific">Thermoflavifilum thermophilum</name>
    <dbReference type="NCBI Taxonomy" id="1393122"/>
    <lineage>
        <taxon>Bacteria</taxon>
        <taxon>Pseudomonadati</taxon>
        <taxon>Bacteroidota</taxon>
        <taxon>Chitinophagia</taxon>
        <taxon>Chitinophagales</taxon>
        <taxon>Chitinophagaceae</taxon>
        <taxon>Thermoflavifilum</taxon>
    </lineage>
</organism>
<dbReference type="GO" id="GO:0046556">
    <property type="term" value="F:alpha-L-arabinofuranosidase activity"/>
    <property type="evidence" value="ECO:0007669"/>
    <property type="project" value="UniProtKB-EC"/>
</dbReference>
<dbReference type="InterPro" id="IPR055235">
    <property type="entry name" value="ASD1_cat"/>
</dbReference>
<dbReference type="Pfam" id="PF06964">
    <property type="entry name" value="Alpha-L-AF_C"/>
    <property type="match status" value="1"/>
</dbReference>
<dbReference type="STRING" id="1393122.SAMN05660895_0120"/>
<evidence type="ECO:0000256" key="2">
    <source>
        <dbReference type="ARBA" id="ARBA00007186"/>
    </source>
</evidence>